<organism evidence="2 3">
    <name type="scientific">Lacinutrix venerupis</name>
    <dbReference type="NCBI Taxonomy" id="1486034"/>
    <lineage>
        <taxon>Bacteria</taxon>
        <taxon>Pseudomonadati</taxon>
        <taxon>Bacteroidota</taxon>
        <taxon>Flavobacteriia</taxon>
        <taxon>Flavobacteriales</taxon>
        <taxon>Flavobacteriaceae</taxon>
        <taxon>Lacinutrix</taxon>
    </lineage>
</organism>
<proteinExistence type="predicted"/>
<reference evidence="2 3" key="1">
    <citation type="submission" date="2017-01" db="EMBL/GenBank/DDBJ databases">
        <title>Complete genome of Lacinutrix venerupis DOK2-8 isolated from seawater in Dokdo.</title>
        <authorList>
            <person name="Chi W.-J."/>
            <person name="Kim J.H."/>
        </authorList>
    </citation>
    <scope>NUCLEOTIDE SEQUENCE [LARGE SCALE GENOMIC DNA]</scope>
    <source>
        <strain evidence="2 3">DOK2-8</strain>
    </source>
</reference>
<gene>
    <name evidence="2" type="ORF">BWR22_09020</name>
</gene>
<evidence type="ECO:0000313" key="3">
    <source>
        <dbReference type="Proteomes" id="UP000187506"/>
    </source>
</evidence>
<dbReference type="EMBL" id="CP019352">
    <property type="protein sequence ID" value="APY00454.1"/>
    <property type="molecule type" value="Genomic_DNA"/>
</dbReference>
<evidence type="ECO:0008006" key="4">
    <source>
        <dbReference type="Google" id="ProtNLM"/>
    </source>
</evidence>
<dbReference type="AlphaFoldDB" id="A0AAC9LL45"/>
<evidence type="ECO:0000256" key="1">
    <source>
        <dbReference type="SAM" id="SignalP"/>
    </source>
</evidence>
<dbReference type="Proteomes" id="UP000187506">
    <property type="component" value="Chromosome"/>
</dbReference>
<feature type="chain" id="PRO_5042045535" description="GLPGLI family protein" evidence="1">
    <location>
        <begin position="22"/>
        <end position="191"/>
    </location>
</feature>
<feature type="signal peptide" evidence="1">
    <location>
        <begin position="1"/>
        <end position="21"/>
    </location>
</feature>
<accession>A0AAC9LL45</accession>
<evidence type="ECO:0000313" key="2">
    <source>
        <dbReference type="EMBL" id="APY00454.1"/>
    </source>
</evidence>
<keyword evidence="3" id="KW-1185">Reference proteome</keyword>
<keyword evidence="1" id="KW-0732">Signal</keyword>
<protein>
    <recommendedName>
        <fullName evidence="4">GLPGLI family protein</fullName>
    </recommendedName>
</protein>
<name>A0AAC9LL45_9FLAO</name>
<dbReference type="Gene3D" id="3.10.450.50">
    <property type="match status" value="1"/>
</dbReference>
<dbReference type="KEGG" id="lvn:BWR22_09020"/>
<sequence length="191" mass="22882">MKITYLTFVFCLFLSFSNSQNNNTKIVKDFIENFNKKDSIATLDALHKNFAEYWNTLQVYKNKKEYSNYYSWSSVMQDYEEIEIISDTKNKIVVNSTYYSDLDKLLGKLPYKSKKTFILSKGKILKIISERNKGYTAYQNKRKSAYIKFKNWLSRNHNLKRNDFKMNRNDALKMRKIVLEYISKDEIVDRD</sequence>
<dbReference type="RefSeq" id="WP_076733360.1">
    <property type="nucleotide sequence ID" value="NZ_CP019352.1"/>
</dbReference>